<dbReference type="InterPro" id="IPR012944">
    <property type="entry name" value="SusD_RagB_dom"/>
</dbReference>
<gene>
    <name evidence="8" type="ORF">SAMN05660236_4406</name>
</gene>
<dbReference type="RefSeq" id="WP_079688936.1">
    <property type="nucleotide sequence ID" value="NZ_FUZU01000003.1"/>
</dbReference>
<dbReference type="CDD" id="cd08977">
    <property type="entry name" value="SusD"/>
    <property type="match status" value="1"/>
</dbReference>
<evidence type="ECO:0000313" key="8">
    <source>
        <dbReference type="EMBL" id="SKC83280.1"/>
    </source>
</evidence>
<dbReference type="Pfam" id="PF07980">
    <property type="entry name" value="SusD_RagB"/>
    <property type="match status" value="1"/>
</dbReference>
<accession>A0A1T5M4Z4</accession>
<evidence type="ECO:0000313" key="9">
    <source>
        <dbReference type="Proteomes" id="UP000190961"/>
    </source>
</evidence>
<dbReference type="OrthoDB" id="636214at2"/>
<organism evidence="8 9">
    <name type="scientific">Ohtaekwangia koreensis</name>
    <dbReference type="NCBI Taxonomy" id="688867"/>
    <lineage>
        <taxon>Bacteria</taxon>
        <taxon>Pseudomonadati</taxon>
        <taxon>Bacteroidota</taxon>
        <taxon>Cytophagia</taxon>
        <taxon>Cytophagales</taxon>
        <taxon>Fulvivirgaceae</taxon>
        <taxon>Ohtaekwangia</taxon>
    </lineage>
</organism>
<keyword evidence="9" id="KW-1185">Reference proteome</keyword>
<evidence type="ECO:0000259" key="7">
    <source>
        <dbReference type="Pfam" id="PF14322"/>
    </source>
</evidence>
<dbReference type="Pfam" id="PF14322">
    <property type="entry name" value="SusD-like_3"/>
    <property type="match status" value="1"/>
</dbReference>
<evidence type="ECO:0000256" key="1">
    <source>
        <dbReference type="ARBA" id="ARBA00004442"/>
    </source>
</evidence>
<evidence type="ECO:0000256" key="4">
    <source>
        <dbReference type="ARBA" id="ARBA00023136"/>
    </source>
</evidence>
<dbReference type="STRING" id="688867.SAMN05660236_4406"/>
<dbReference type="AlphaFoldDB" id="A0A1T5M4Z4"/>
<keyword evidence="4" id="KW-0472">Membrane</keyword>
<evidence type="ECO:0000256" key="3">
    <source>
        <dbReference type="ARBA" id="ARBA00022729"/>
    </source>
</evidence>
<dbReference type="InterPro" id="IPR033985">
    <property type="entry name" value="SusD-like_N"/>
</dbReference>
<feature type="domain" description="RagB/SusD" evidence="6">
    <location>
        <begin position="333"/>
        <end position="449"/>
    </location>
</feature>
<dbReference type="Gene3D" id="1.25.40.390">
    <property type="match status" value="1"/>
</dbReference>
<protein>
    <submittedName>
        <fullName evidence="8">SusD family protein</fullName>
    </submittedName>
</protein>
<keyword evidence="3" id="KW-0732">Signal</keyword>
<evidence type="ECO:0000256" key="5">
    <source>
        <dbReference type="ARBA" id="ARBA00023237"/>
    </source>
</evidence>
<keyword evidence="5" id="KW-0998">Cell outer membrane</keyword>
<feature type="domain" description="SusD-like N-terminal" evidence="7">
    <location>
        <begin position="21"/>
        <end position="225"/>
    </location>
</feature>
<comment type="subcellular location">
    <subcellularLocation>
        <location evidence="1">Cell outer membrane</location>
    </subcellularLocation>
</comment>
<comment type="similarity">
    <text evidence="2">Belongs to the SusD family.</text>
</comment>
<proteinExistence type="inferred from homology"/>
<dbReference type="Proteomes" id="UP000190961">
    <property type="component" value="Unassembled WGS sequence"/>
</dbReference>
<dbReference type="SUPFAM" id="SSF48452">
    <property type="entry name" value="TPR-like"/>
    <property type="match status" value="1"/>
</dbReference>
<evidence type="ECO:0000256" key="2">
    <source>
        <dbReference type="ARBA" id="ARBA00006275"/>
    </source>
</evidence>
<sequence length="464" mass="51395">MKIRIYILIFLAGVFFSCGEDFLDRTPISNTTADSYYKTADDMTNAVNAVYSKLASSAQYGSNFLQLMEYRSDNIKNNNPGAGGGVLYQCETFTDVPSNSTLSATWSSLYEAVYAANIVIGRIDGVTFKDETLKKRLLGEAYFLRALTYFNLVRLWGKVPLVLREVSVDESKSIKRSAVSEVYTAIESDLNIAIENLPSGYASNSVDLGRASAIAAKALLSKVYLYEKKYTPARILLSEITEASAKDGTPLLLTAVKDVFSASNEMNKEIIFAIRYLKGNSGTDHANWYTSGDSDTDLSVITALYTSADKRKDLMVLQGSGTNKCPSKLYEAPTGNRQGTDFPVLRYADVLLMMAEVLNEESYTADGLAFTYLNAIHTRAGLTAYSSADLADQSAFRQAVWNERRLELALECDRWFDLVRSGQAITAMSTVGYTIQEYQYIYPVPQKQIDIVGSDILDQNDLYN</sequence>
<evidence type="ECO:0000259" key="6">
    <source>
        <dbReference type="Pfam" id="PF07980"/>
    </source>
</evidence>
<reference evidence="8 9" key="1">
    <citation type="submission" date="2017-02" db="EMBL/GenBank/DDBJ databases">
        <authorList>
            <person name="Peterson S.W."/>
        </authorList>
    </citation>
    <scope>NUCLEOTIDE SEQUENCE [LARGE SCALE GENOMIC DNA]</scope>
    <source>
        <strain evidence="8 9">DSM 25262</strain>
    </source>
</reference>
<dbReference type="GO" id="GO:0009279">
    <property type="term" value="C:cell outer membrane"/>
    <property type="evidence" value="ECO:0007669"/>
    <property type="project" value="UniProtKB-SubCell"/>
</dbReference>
<dbReference type="EMBL" id="FUZU01000003">
    <property type="protein sequence ID" value="SKC83280.1"/>
    <property type="molecule type" value="Genomic_DNA"/>
</dbReference>
<name>A0A1T5M4Z4_9BACT</name>
<dbReference type="PROSITE" id="PS51257">
    <property type="entry name" value="PROKAR_LIPOPROTEIN"/>
    <property type="match status" value="1"/>
</dbReference>
<dbReference type="InterPro" id="IPR011990">
    <property type="entry name" value="TPR-like_helical_dom_sf"/>
</dbReference>